<protein>
    <recommendedName>
        <fullName evidence="7">NTF2 domain-containing protein</fullName>
    </recommendedName>
</protein>
<dbReference type="InterPro" id="IPR002075">
    <property type="entry name" value="NTF2_dom"/>
</dbReference>
<dbReference type="InterPro" id="IPR045875">
    <property type="entry name" value="NTF2"/>
</dbReference>
<comment type="caution">
    <text evidence="8">The sequence shown here is derived from an EMBL/GenBank/DDBJ whole genome shotgun (WGS) entry which is preliminary data.</text>
</comment>
<dbReference type="CDD" id="cd00780">
    <property type="entry name" value="NTF2"/>
    <property type="match status" value="1"/>
</dbReference>
<name>A0ABD2V8Z6_9SOLN</name>
<evidence type="ECO:0000313" key="9">
    <source>
        <dbReference type="Proteomes" id="UP001627284"/>
    </source>
</evidence>
<gene>
    <name evidence="8" type="ORF">AABB24_003744</name>
</gene>
<accession>A0ABD2V8Z6</accession>
<dbReference type="PANTHER" id="PTHR12612">
    <property type="entry name" value="NUCLEAR TRANSPORT FACTOR 2"/>
    <property type="match status" value="1"/>
</dbReference>
<comment type="subcellular location">
    <subcellularLocation>
        <location evidence="2">Cytoplasm</location>
    </subcellularLocation>
    <subcellularLocation>
        <location evidence="1">Nucleus envelope</location>
    </subcellularLocation>
</comment>
<dbReference type="FunFam" id="3.10.450.50:FF:000005">
    <property type="entry name" value="Nuclear transport factor 2"/>
    <property type="match status" value="1"/>
</dbReference>
<feature type="non-terminal residue" evidence="8">
    <location>
        <position position="1"/>
    </location>
</feature>
<dbReference type="GO" id="GO:0005635">
    <property type="term" value="C:nuclear envelope"/>
    <property type="evidence" value="ECO:0007669"/>
    <property type="project" value="UniProtKB-SubCell"/>
</dbReference>
<comment type="subunit">
    <text evidence="5">Interacts with RAN1.</text>
</comment>
<evidence type="ECO:0000259" key="7">
    <source>
        <dbReference type="PROSITE" id="PS50177"/>
    </source>
</evidence>
<dbReference type="AlphaFoldDB" id="A0ABD2V8Z6"/>
<evidence type="ECO:0000256" key="3">
    <source>
        <dbReference type="ARBA" id="ARBA00022490"/>
    </source>
</evidence>
<evidence type="ECO:0000256" key="1">
    <source>
        <dbReference type="ARBA" id="ARBA00004259"/>
    </source>
</evidence>
<keyword evidence="6" id="KW-0472">Membrane</keyword>
<reference evidence="8 9" key="1">
    <citation type="submission" date="2024-05" db="EMBL/GenBank/DDBJ databases">
        <title>De novo assembly of an allotetraploid wild potato.</title>
        <authorList>
            <person name="Hosaka A.J."/>
        </authorList>
    </citation>
    <scope>NUCLEOTIDE SEQUENCE [LARGE SCALE GENOMIC DNA]</scope>
    <source>
        <tissue evidence="8">Young leaves</tissue>
    </source>
</reference>
<dbReference type="GO" id="GO:0005737">
    <property type="term" value="C:cytoplasm"/>
    <property type="evidence" value="ECO:0007669"/>
    <property type="project" value="UniProtKB-SubCell"/>
</dbReference>
<dbReference type="Pfam" id="PF02136">
    <property type="entry name" value="NTF2"/>
    <property type="match status" value="1"/>
</dbReference>
<feature type="transmembrane region" description="Helical" evidence="6">
    <location>
        <begin position="6"/>
        <end position="23"/>
    </location>
</feature>
<dbReference type="Proteomes" id="UP001627284">
    <property type="component" value="Unassembled WGS sequence"/>
</dbReference>
<dbReference type="EMBL" id="JBJKTR010000002">
    <property type="protein sequence ID" value="KAL3377489.1"/>
    <property type="molecule type" value="Genomic_DNA"/>
</dbReference>
<evidence type="ECO:0000256" key="5">
    <source>
        <dbReference type="ARBA" id="ARBA00062736"/>
    </source>
</evidence>
<keyword evidence="9" id="KW-1185">Reference proteome</keyword>
<dbReference type="GO" id="GO:0006606">
    <property type="term" value="P:protein import into nucleus"/>
    <property type="evidence" value="ECO:0007669"/>
    <property type="project" value="UniProtKB-ARBA"/>
</dbReference>
<dbReference type="SUPFAM" id="SSF54427">
    <property type="entry name" value="NTF2-like"/>
    <property type="match status" value="1"/>
</dbReference>
<keyword evidence="6" id="KW-1133">Transmembrane helix</keyword>
<dbReference type="Gene3D" id="3.10.450.50">
    <property type="match status" value="1"/>
</dbReference>
<keyword evidence="3" id="KW-0963">Cytoplasm</keyword>
<evidence type="ECO:0000256" key="6">
    <source>
        <dbReference type="SAM" id="Phobius"/>
    </source>
</evidence>
<evidence type="ECO:0000256" key="4">
    <source>
        <dbReference type="ARBA" id="ARBA00058161"/>
    </source>
</evidence>
<comment type="function">
    <text evidence="4">Facilitates protein transport into the nucleus. Interacts with various nucleoporins and with Ran-GDP. Could be part of a multicomponent system of cytosolic factors that assemble at the pore complex during nuclear import.</text>
</comment>
<keyword evidence="6" id="KW-0812">Transmembrane</keyword>
<organism evidence="8 9">
    <name type="scientific">Solanum stoloniferum</name>
    <dbReference type="NCBI Taxonomy" id="62892"/>
    <lineage>
        <taxon>Eukaryota</taxon>
        <taxon>Viridiplantae</taxon>
        <taxon>Streptophyta</taxon>
        <taxon>Embryophyta</taxon>
        <taxon>Tracheophyta</taxon>
        <taxon>Spermatophyta</taxon>
        <taxon>Magnoliopsida</taxon>
        <taxon>eudicotyledons</taxon>
        <taxon>Gunneridae</taxon>
        <taxon>Pentapetalae</taxon>
        <taxon>asterids</taxon>
        <taxon>lamiids</taxon>
        <taxon>Solanales</taxon>
        <taxon>Solanaceae</taxon>
        <taxon>Solanoideae</taxon>
        <taxon>Solaneae</taxon>
        <taxon>Solanum</taxon>
    </lineage>
</organism>
<proteinExistence type="predicted"/>
<sequence length="162" mass="18192">AKPFTFIYSILSSLALFVLEILFKTSIGSELRILKGDMEEQTEIVGRAFVDHYYNLFDNDRSSIGTLYQPSSMFSFEGQKLLGNEDISAKLNALPFGQCRHVISTIDSQPSSFSGGIIVFVSGSIQLLGEDHPLRFSQMFHLIPTMEGSFFVQNDIFRLNYG</sequence>
<dbReference type="InterPro" id="IPR032710">
    <property type="entry name" value="NTF2-like_dom_sf"/>
</dbReference>
<dbReference type="PROSITE" id="PS50177">
    <property type="entry name" value="NTF2_DOMAIN"/>
    <property type="match status" value="1"/>
</dbReference>
<evidence type="ECO:0000256" key="2">
    <source>
        <dbReference type="ARBA" id="ARBA00004496"/>
    </source>
</evidence>
<dbReference type="InterPro" id="IPR018222">
    <property type="entry name" value="Nuclear_transport_factor_2_euk"/>
</dbReference>
<evidence type="ECO:0000313" key="8">
    <source>
        <dbReference type="EMBL" id="KAL3377489.1"/>
    </source>
</evidence>
<feature type="domain" description="NTF2" evidence="7">
    <location>
        <begin position="45"/>
        <end position="159"/>
    </location>
</feature>